<evidence type="ECO:0000313" key="7">
    <source>
        <dbReference type="Proteomes" id="UP001320544"/>
    </source>
</evidence>
<dbReference type="InterPro" id="IPR016032">
    <property type="entry name" value="Sig_transdc_resp-reg_C-effctor"/>
</dbReference>
<keyword evidence="4" id="KW-0812">Transmembrane</keyword>
<keyword evidence="2" id="KW-0238">DNA-binding</keyword>
<feature type="transmembrane region" description="Helical" evidence="4">
    <location>
        <begin position="44"/>
        <end position="61"/>
    </location>
</feature>
<dbReference type="PROSITE" id="PS50043">
    <property type="entry name" value="HTH_LUXR_2"/>
    <property type="match status" value="1"/>
</dbReference>
<reference evidence="6 7" key="1">
    <citation type="submission" date="2022-01" db="EMBL/GenBank/DDBJ databases">
        <title>Novel bile acid biosynthetic pathways are enriched in the microbiome of centenarians.</title>
        <authorList>
            <person name="Sato Y."/>
            <person name="Atarashi K."/>
            <person name="Plichta R.D."/>
            <person name="Arai Y."/>
            <person name="Sasajima S."/>
            <person name="Kearney M.S."/>
            <person name="Suda W."/>
            <person name="Takeshita K."/>
            <person name="Sasaki T."/>
            <person name="Okamoto S."/>
            <person name="Skelly N.A."/>
            <person name="Okamura Y."/>
            <person name="Vlamakis H."/>
            <person name="Li Y."/>
            <person name="Tanoue T."/>
            <person name="Takei H."/>
            <person name="Nittono H."/>
            <person name="Narushima S."/>
            <person name="Irie J."/>
            <person name="Itoh H."/>
            <person name="Moriya K."/>
            <person name="Sugiura Y."/>
            <person name="Suematsu M."/>
            <person name="Moritoki N."/>
            <person name="Shibata S."/>
            <person name="Littman R.D."/>
            <person name="Fischbach A.M."/>
            <person name="Uwamino Y."/>
            <person name="Inoue T."/>
            <person name="Honda A."/>
            <person name="Hattori M."/>
            <person name="Murai T."/>
            <person name="Xavier J.R."/>
            <person name="Hirose N."/>
            <person name="Honda K."/>
        </authorList>
    </citation>
    <scope>NUCLEOTIDE SEQUENCE [LARGE SCALE GENOMIC DNA]</scope>
    <source>
        <strain evidence="6 7">CE91-St30</strain>
    </source>
</reference>
<evidence type="ECO:0000256" key="3">
    <source>
        <dbReference type="ARBA" id="ARBA00023163"/>
    </source>
</evidence>
<dbReference type="SUPFAM" id="SSF46894">
    <property type="entry name" value="C-terminal effector domain of the bipartite response regulators"/>
    <property type="match status" value="1"/>
</dbReference>
<dbReference type="RefSeq" id="WP_244411808.1">
    <property type="nucleotide sequence ID" value="NZ_AP025564.1"/>
</dbReference>
<keyword evidence="3" id="KW-0804">Transcription</keyword>
<keyword evidence="7" id="KW-1185">Reference proteome</keyword>
<feature type="transmembrane region" description="Helical" evidence="4">
    <location>
        <begin position="319"/>
        <end position="336"/>
    </location>
</feature>
<feature type="transmembrane region" description="Helical" evidence="4">
    <location>
        <begin position="97"/>
        <end position="115"/>
    </location>
</feature>
<feature type="transmembrane region" description="Helical" evidence="4">
    <location>
        <begin position="282"/>
        <end position="299"/>
    </location>
</feature>
<dbReference type="PANTHER" id="PTHR44688">
    <property type="entry name" value="DNA-BINDING TRANSCRIPTIONAL ACTIVATOR DEVR_DOSR"/>
    <property type="match status" value="1"/>
</dbReference>
<feature type="transmembrane region" description="Helical" evidence="4">
    <location>
        <begin position="367"/>
        <end position="391"/>
    </location>
</feature>
<dbReference type="Proteomes" id="UP001320544">
    <property type="component" value="Chromosome"/>
</dbReference>
<feature type="transmembrane region" description="Helical" evidence="4">
    <location>
        <begin position="73"/>
        <end position="91"/>
    </location>
</feature>
<dbReference type="EMBL" id="AP025564">
    <property type="protein sequence ID" value="BDE95433.1"/>
    <property type="molecule type" value="Genomic_DNA"/>
</dbReference>
<name>A0ABN6MBP2_9ACTN</name>
<dbReference type="CDD" id="cd06170">
    <property type="entry name" value="LuxR_C_like"/>
    <property type="match status" value="1"/>
</dbReference>
<evidence type="ECO:0000256" key="2">
    <source>
        <dbReference type="ARBA" id="ARBA00023125"/>
    </source>
</evidence>
<feature type="transmembrane region" description="Helical" evidence="4">
    <location>
        <begin position="154"/>
        <end position="174"/>
    </location>
</feature>
<keyword evidence="4" id="KW-1133">Transmembrane helix</keyword>
<dbReference type="Gene3D" id="1.10.10.10">
    <property type="entry name" value="Winged helix-like DNA-binding domain superfamily/Winged helix DNA-binding domain"/>
    <property type="match status" value="1"/>
</dbReference>
<dbReference type="InterPro" id="IPR036388">
    <property type="entry name" value="WH-like_DNA-bd_sf"/>
</dbReference>
<accession>A0ABN6MBP2</accession>
<feature type="domain" description="HTH luxR-type" evidence="5">
    <location>
        <begin position="454"/>
        <end position="519"/>
    </location>
</feature>
<evidence type="ECO:0000259" key="5">
    <source>
        <dbReference type="PROSITE" id="PS50043"/>
    </source>
</evidence>
<dbReference type="Pfam" id="PF00196">
    <property type="entry name" value="GerE"/>
    <property type="match status" value="1"/>
</dbReference>
<dbReference type="PRINTS" id="PR00038">
    <property type="entry name" value="HTHLUXR"/>
</dbReference>
<feature type="transmembrane region" description="Helical" evidence="4">
    <location>
        <begin position="214"/>
        <end position="236"/>
    </location>
</feature>
<feature type="transmembrane region" description="Helical" evidence="4">
    <location>
        <begin position="7"/>
        <end position="24"/>
    </location>
</feature>
<gene>
    <name evidence="6" type="ORF">CE91St30_07660</name>
</gene>
<evidence type="ECO:0000256" key="4">
    <source>
        <dbReference type="SAM" id="Phobius"/>
    </source>
</evidence>
<keyword evidence="1" id="KW-0805">Transcription regulation</keyword>
<feature type="transmembrane region" description="Helical" evidence="4">
    <location>
        <begin position="343"/>
        <end position="361"/>
    </location>
</feature>
<evidence type="ECO:0000313" key="6">
    <source>
        <dbReference type="EMBL" id="BDE95433.1"/>
    </source>
</evidence>
<dbReference type="PANTHER" id="PTHR44688:SF16">
    <property type="entry name" value="DNA-BINDING TRANSCRIPTIONAL ACTIVATOR DEVR_DOSR"/>
    <property type="match status" value="1"/>
</dbReference>
<organism evidence="6 7">
    <name type="scientific">Raoultibacter timonensis</name>
    <dbReference type="NCBI Taxonomy" id="1907662"/>
    <lineage>
        <taxon>Bacteria</taxon>
        <taxon>Bacillati</taxon>
        <taxon>Actinomycetota</taxon>
        <taxon>Coriobacteriia</taxon>
        <taxon>Eggerthellales</taxon>
        <taxon>Eggerthellaceae</taxon>
        <taxon>Raoultibacter</taxon>
    </lineage>
</organism>
<proteinExistence type="predicted"/>
<sequence>MPVGPGVFATLGITAAILWCKLMGHSPGFLLASAGLGDWANARVFWLVGILVCAVVCMVIPKRARRFDAVLRYVLPLVAAAGAVTFALSFRQDFFDQRTIAVVGIVASGFGYFWFVSRFVLLLSMTQGLSCMVWSFAAAFPLRQIALATLDATMALEAQVLVAMALPLVSALMFELSCAAARRNAATETVGDRSVFGVPTLPRTANTGSGERRYLMVMVVAIALLLSVVRACSISGMWGTDHTIGLEFWSVAFTVAFQIVSLGLFGYFAIIRAGKHPVAMRFQLGILLVMASLVVAALRSSLSAVPSFLLDSIVNVNDPFALLLFWSTVAVAIDALNVPANRMIGLAGAVYAAASILWVVLITGENAVGSAFILVVIYALFMVFMVCSCIGRRSPDCLDARAFKGGSESVETRIPGDPDKDSVCEGVASDGAGVEIGEPASELLARAIDERCDEVASQYGLSPRERDVLLLLVQGRTGGAIQDELTLAASTVKTHMQHIYVKVGVSDRQQLMDKVLNLGD</sequence>
<feature type="transmembrane region" description="Helical" evidence="4">
    <location>
        <begin position="248"/>
        <end position="270"/>
    </location>
</feature>
<dbReference type="SMART" id="SM00421">
    <property type="entry name" value="HTH_LUXR"/>
    <property type="match status" value="1"/>
</dbReference>
<feature type="transmembrane region" description="Helical" evidence="4">
    <location>
        <begin position="122"/>
        <end position="142"/>
    </location>
</feature>
<evidence type="ECO:0000256" key="1">
    <source>
        <dbReference type="ARBA" id="ARBA00023015"/>
    </source>
</evidence>
<keyword evidence="4" id="KW-0472">Membrane</keyword>
<dbReference type="InterPro" id="IPR000792">
    <property type="entry name" value="Tscrpt_reg_LuxR_C"/>
</dbReference>
<protein>
    <recommendedName>
        <fullName evidence="5">HTH luxR-type domain-containing protein</fullName>
    </recommendedName>
</protein>